<dbReference type="GO" id="GO:0016020">
    <property type="term" value="C:membrane"/>
    <property type="evidence" value="ECO:0007669"/>
    <property type="project" value="TreeGrafter"/>
</dbReference>
<dbReference type="PANTHER" id="PTHR44196:SF1">
    <property type="entry name" value="DEHYDROGENASE_REDUCTASE SDR FAMILY MEMBER 7B"/>
    <property type="match status" value="1"/>
</dbReference>
<sequence length="279" mass="30471">METNILYCNYFQIYINGCIFENKNEMKRSGNTVLITGGSAGIGLALAETFLNEGNEVIICGRTWATLDEVQKRLPRINIIVADVSSLAGREVLADEIASRFPKLNVLVNNAGIYSISDFKEPGYISILEAEIATNLVAPIALIHQLLGILEKQSDATIINVTAGYVFIPSAQASGYSATKSGLRVITQGLRFKLRNSSVRVVEVIPPVVDTQMNRDKKISMMTPALFAQKVFKGLVDGQDEIAIGVSKLGRILSRIAPKFGFNKMNTDEERQQKATNAG</sequence>
<evidence type="ECO:0000256" key="2">
    <source>
        <dbReference type="ARBA" id="ARBA00023002"/>
    </source>
</evidence>
<comment type="similarity">
    <text evidence="1 3">Belongs to the short-chain dehydrogenases/reductases (SDR) family.</text>
</comment>
<evidence type="ECO:0000256" key="1">
    <source>
        <dbReference type="ARBA" id="ARBA00006484"/>
    </source>
</evidence>
<dbReference type="PANTHER" id="PTHR44196">
    <property type="entry name" value="DEHYDROGENASE/REDUCTASE SDR FAMILY MEMBER 7B"/>
    <property type="match status" value="1"/>
</dbReference>
<evidence type="ECO:0000313" key="5">
    <source>
        <dbReference type="Proteomes" id="UP000198850"/>
    </source>
</evidence>
<dbReference type="GO" id="GO:0016491">
    <property type="term" value="F:oxidoreductase activity"/>
    <property type="evidence" value="ECO:0007669"/>
    <property type="project" value="UniProtKB-KW"/>
</dbReference>
<dbReference type="InterPro" id="IPR020904">
    <property type="entry name" value="Sc_DH/Rdtase_CS"/>
</dbReference>
<dbReference type="InterPro" id="IPR002347">
    <property type="entry name" value="SDR_fam"/>
</dbReference>
<dbReference type="Pfam" id="PF00106">
    <property type="entry name" value="adh_short"/>
    <property type="match status" value="1"/>
</dbReference>
<proteinExistence type="inferred from homology"/>
<dbReference type="PRINTS" id="PR00081">
    <property type="entry name" value="GDHRDH"/>
</dbReference>
<reference evidence="4 5" key="1">
    <citation type="submission" date="2016-10" db="EMBL/GenBank/DDBJ databases">
        <authorList>
            <person name="de Groot N.N."/>
        </authorList>
    </citation>
    <scope>NUCLEOTIDE SEQUENCE [LARGE SCALE GENOMIC DNA]</scope>
    <source>
        <strain evidence="4 5">DSM 19033</strain>
    </source>
</reference>
<evidence type="ECO:0000313" key="4">
    <source>
        <dbReference type="EMBL" id="SEB10551.1"/>
    </source>
</evidence>
<dbReference type="PRINTS" id="PR00080">
    <property type="entry name" value="SDRFAMILY"/>
</dbReference>
<accession>A0A1H4GMJ8</accession>
<dbReference type="InterPro" id="IPR036291">
    <property type="entry name" value="NAD(P)-bd_dom_sf"/>
</dbReference>
<name>A0A1H4GMJ8_9SPHI</name>
<dbReference type="OrthoDB" id="9810734at2"/>
<dbReference type="EMBL" id="FNRA01000010">
    <property type="protein sequence ID" value="SEB10551.1"/>
    <property type="molecule type" value="Genomic_DNA"/>
</dbReference>
<dbReference type="Gene3D" id="3.40.50.720">
    <property type="entry name" value="NAD(P)-binding Rossmann-like Domain"/>
    <property type="match status" value="1"/>
</dbReference>
<dbReference type="Proteomes" id="UP000198850">
    <property type="component" value="Unassembled WGS sequence"/>
</dbReference>
<dbReference type="PROSITE" id="PS00061">
    <property type="entry name" value="ADH_SHORT"/>
    <property type="match status" value="1"/>
</dbReference>
<evidence type="ECO:0000256" key="3">
    <source>
        <dbReference type="RuleBase" id="RU000363"/>
    </source>
</evidence>
<protein>
    <submittedName>
        <fullName evidence="4">Uncharacterized oxidoreductase</fullName>
    </submittedName>
</protein>
<gene>
    <name evidence="4" type="ORF">SAMN05443550_110185</name>
</gene>
<dbReference type="AlphaFoldDB" id="A0A1H4GMJ8"/>
<dbReference type="SUPFAM" id="SSF51735">
    <property type="entry name" value="NAD(P)-binding Rossmann-fold domains"/>
    <property type="match status" value="1"/>
</dbReference>
<dbReference type="RefSeq" id="WP_090558908.1">
    <property type="nucleotide sequence ID" value="NZ_FNRA01000010.1"/>
</dbReference>
<organism evidence="4 5">
    <name type="scientific">Pedobacter hartonius</name>
    <dbReference type="NCBI Taxonomy" id="425514"/>
    <lineage>
        <taxon>Bacteria</taxon>
        <taxon>Pseudomonadati</taxon>
        <taxon>Bacteroidota</taxon>
        <taxon>Sphingobacteriia</taxon>
        <taxon>Sphingobacteriales</taxon>
        <taxon>Sphingobacteriaceae</taxon>
        <taxon>Pedobacter</taxon>
    </lineage>
</organism>
<dbReference type="STRING" id="425514.SAMN05443550_110185"/>
<keyword evidence="5" id="KW-1185">Reference proteome</keyword>
<keyword evidence="2" id="KW-0560">Oxidoreductase</keyword>